<accession>A0A6A4LZ90</accession>
<proteinExistence type="predicted"/>
<dbReference type="OrthoDB" id="4062651at2759"/>
<evidence type="ECO:0000313" key="5">
    <source>
        <dbReference type="Proteomes" id="UP000428333"/>
    </source>
</evidence>
<keyword evidence="1" id="KW-0732">Signal</keyword>
<keyword evidence="2" id="KW-0677">Repeat</keyword>
<dbReference type="InterPro" id="IPR038408">
    <property type="entry name" value="GNK2_sf"/>
</dbReference>
<feature type="domain" description="Gnk2-homologous" evidence="3">
    <location>
        <begin position="28"/>
        <end position="126"/>
    </location>
</feature>
<dbReference type="AlphaFoldDB" id="A0A6A4LZ90"/>
<evidence type="ECO:0000256" key="1">
    <source>
        <dbReference type="ARBA" id="ARBA00022729"/>
    </source>
</evidence>
<evidence type="ECO:0000256" key="2">
    <source>
        <dbReference type="ARBA" id="ARBA00022737"/>
    </source>
</evidence>
<comment type="caution">
    <text evidence="4">The sequence shown here is derived from an EMBL/GenBank/DDBJ whole genome shotgun (WGS) entry which is preliminary data.</text>
</comment>
<name>A0A6A4LZ90_9ERIC</name>
<evidence type="ECO:0000313" key="4">
    <source>
        <dbReference type="EMBL" id="KAE9461721.1"/>
    </source>
</evidence>
<dbReference type="Gene3D" id="3.30.430.20">
    <property type="entry name" value="Gnk2 domain, C-X8-C-X2-C motif"/>
    <property type="match status" value="2"/>
</dbReference>
<gene>
    <name evidence="4" type="ORF">C3L33_06372</name>
</gene>
<dbReference type="CDD" id="cd23509">
    <property type="entry name" value="Gnk2-like"/>
    <property type="match status" value="2"/>
</dbReference>
<evidence type="ECO:0000259" key="3">
    <source>
        <dbReference type="PROSITE" id="PS51473"/>
    </source>
</evidence>
<reference evidence="4 5" key="1">
    <citation type="journal article" date="2019" name="Genome Biol. Evol.">
        <title>The Rhododendron genome and chromosomal organization provide insight into shared whole-genome duplications across the heath family (Ericaceae).</title>
        <authorList>
            <person name="Soza V.L."/>
            <person name="Lindsley D."/>
            <person name="Waalkes A."/>
            <person name="Ramage E."/>
            <person name="Patwardhan R.P."/>
            <person name="Burton J.N."/>
            <person name="Adey A."/>
            <person name="Kumar A."/>
            <person name="Qiu R."/>
            <person name="Shendure J."/>
            <person name="Hall B."/>
        </authorList>
    </citation>
    <scope>NUCLEOTIDE SEQUENCE [LARGE SCALE GENOMIC DNA]</scope>
    <source>
        <strain evidence="4">RSF 1966-606</strain>
    </source>
</reference>
<feature type="non-terminal residue" evidence="4">
    <location>
        <position position="1"/>
    </location>
</feature>
<dbReference type="PANTHER" id="PTHR32099">
    <property type="entry name" value="CYSTEINE-RICH REPEAT SECRETORY PROTEIN"/>
    <property type="match status" value="1"/>
</dbReference>
<dbReference type="PROSITE" id="PS51473">
    <property type="entry name" value="GNK2"/>
    <property type="match status" value="2"/>
</dbReference>
<dbReference type="PANTHER" id="PTHR32099:SF31">
    <property type="entry name" value="PROTEIN KINASE DOMAIN-CONTAINING PROTEIN"/>
    <property type="match status" value="1"/>
</dbReference>
<sequence length="257" mass="28405">MVLLQNLGATLVLVLITIRIGSVITQATYSYHFCLGSSNDTANTNYKTNLNTLLDSLSSKAAVYSFSNGTFNGIFSLYLCRGDVTGELCQNCVQNASQDVQNRCPSNKTAIIWYDECMVIFNNSNFFGLERTYPRAFLWNNNTSPNDTDVVFAFMYTLVSKAPLTDMMFGVDASGVGGSQPRYGLAQCRRDISSGACSDCLGQLMSNFEQYCQGRRGWRILAPSCYLRYEEYLFFAQQLVPPSSVSNAPPPPPSNGE</sequence>
<organism evidence="4 5">
    <name type="scientific">Rhododendron williamsianum</name>
    <dbReference type="NCBI Taxonomy" id="262921"/>
    <lineage>
        <taxon>Eukaryota</taxon>
        <taxon>Viridiplantae</taxon>
        <taxon>Streptophyta</taxon>
        <taxon>Embryophyta</taxon>
        <taxon>Tracheophyta</taxon>
        <taxon>Spermatophyta</taxon>
        <taxon>Magnoliopsida</taxon>
        <taxon>eudicotyledons</taxon>
        <taxon>Gunneridae</taxon>
        <taxon>Pentapetalae</taxon>
        <taxon>asterids</taxon>
        <taxon>Ericales</taxon>
        <taxon>Ericaceae</taxon>
        <taxon>Ericoideae</taxon>
        <taxon>Rhodoreae</taxon>
        <taxon>Rhododendron</taxon>
    </lineage>
</organism>
<keyword evidence="5" id="KW-1185">Reference proteome</keyword>
<dbReference type="Pfam" id="PF01657">
    <property type="entry name" value="Stress-antifung"/>
    <property type="match status" value="2"/>
</dbReference>
<dbReference type="EMBL" id="QEFC01000944">
    <property type="protein sequence ID" value="KAE9461721.1"/>
    <property type="molecule type" value="Genomic_DNA"/>
</dbReference>
<feature type="domain" description="Gnk2-homologous" evidence="3">
    <location>
        <begin position="129"/>
        <end position="234"/>
    </location>
</feature>
<dbReference type="Proteomes" id="UP000428333">
    <property type="component" value="Linkage Group LG04"/>
</dbReference>
<dbReference type="InterPro" id="IPR002902">
    <property type="entry name" value="GNK2"/>
</dbReference>
<protein>
    <recommendedName>
        <fullName evidence="3">Gnk2-homologous domain-containing protein</fullName>
    </recommendedName>
</protein>